<dbReference type="CDD" id="cd16442">
    <property type="entry name" value="BPL"/>
    <property type="match status" value="1"/>
</dbReference>
<dbReference type="EMBL" id="DVKT01000051">
    <property type="protein sequence ID" value="HIT39693.1"/>
    <property type="molecule type" value="Genomic_DNA"/>
</dbReference>
<accession>A0A9D1GEU7</accession>
<dbReference type="InterPro" id="IPR004408">
    <property type="entry name" value="Biotin_CoA_COase_ligase"/>
</dbReference>
<gene>
    <name evidence="3" type="ORF">IAD06_06620</name>
</gene>
<dbReference type="Pfam" id="PF03099">
    <property type="entry name" value="BPL_LplA_LipB"/>
    <property type="match status" value="1"/>
</dbReference>
<dbReference type="PROSITE" id="PS51733">
    <property type="entry name" value="BPL_LPL_CATALYTIC"/>
    <property type="match status" value="1"/>
</dbReference>
<evidence type="ECO:0000313" key="4">
    <source>
        <dbReference type="Proteomes" id="UP000886722"/>
    </source>
</evidence>
<dbReference type="InterPro" id="IPR045864">
    <property type="entry name" value="aa-tRNA-synth_II/BPL/LPL"/>
</dbReference>
<dbReference type="GO" id="GO:0005737">
    <property type="term" value="C:cytoplasm"/>
    <property type="evidence" value="ECO:0007669"/>
    <property type="project" value="TreeGrafter"/>
</dbReference>
<evidence type="ECO:0000259" key="2">
    <source>
        <dbReference type="PROSITE" id="PS51733"/>
    </source>
</evidence>
<sequence>MTDERIVYLPETDSTNSEIRRRLVECPDMRGGTVVAADFQTTGRGQKGNSWESQSGKNLLFSILLRPRRMAAAHSFILSQLVSLSIVEVLGRYIPDVSIKWPNDIYYRDRKLVGILIENDMQGVDVALSIVGIGVNVNQIHFLSSAPNPVSLAQVLGYEVDRDMLLGQLVDAITTSLETYSPAYDTSVSLAYMRVLYRSKGFHDYFDVLAQESIRAEVVGVEPSGRLSLRTDTGEIRNYVFKEVRYIL</sequence>
<dbReference type="GO" id="GO:0004077">
    <property type="term" value="F:biotin--[biotin carboxyl-carrier protein] ligase activity"/>
    <property type="evidence" value="ECO:0007669"/>
    <property type="project" value="UniProtKB-EC"/>
</dbReference>
<dbReference type="Gene3D" id="3.30.930.10">
    <property type="entry name" value="Bira Bifunctional Protein, Domain 2"/>
    <property type="match status" value="1"/>
</dbReference>
<dbReference type="SUPFAM" id="SSF55681">
    <property type="entry name" value="Class II aaRS and biotin synthetases"/>
    <property type="match status" value="1"/>
</dbReference>
<reference evidence="3" key="1">
    <citation type="submission" date="2020-10" db="EMBL/GenBank/DDBJ databases">
        <authorList>
            <person name="Gilroy R."/>
        </authorList>
    </citation>
    <scope>NUCLEOTIDE SEQUENCE</scope>
    <source>
        <strain evidence="3">21143</strain>
    </source>
</reference>
<protein>
    <submittedName>
        <fullName evidence="3">Biotin--[acetyl-CoA-carboxylase] ligase</fullName>
        <ecNumber evidence="3">6.3.4.15</ecNumber>
    </submittedName>
</protein>
<keyword evidence="1 3" id="KW-0436">Ligase</keyword>
<dbReference type="EC" id="6.3.4.15" evidence="3"/>
<name>A0A9D1GEU7_9BACT</name>
<dbReference type="Proteomes" id="UP000886722">
    <property type="component" value="Unassembled WGS sequence"/>
</dbReference>
<feature type="domain" description="BPL/LPL catalytic" evidence="2">
    <location>
        <begin position="1"/>
        <end position="181"/>
    </location>
</feature>
<proteinExistence type="predicted"/>
<organism evidence="3 4">
    <name type="scientific">Candidatus Caccoplasma intestinavium</name>
    <dbReference type="NCBI Taxonomy" id="2840716"/>
    <lineage>
        <taxon>Bacteria</taxon>
        <taxon>Pseudomonadati</taxon>
        <taxon>Bacteroidota</taxon>
        <taxon>Bacteroidia</taxon>
        <taxon>Bacteroidales</taxon>
        <taxon>Bacteroidaceae</taxon>
        <taxon>Bacteroidaceae incertae sedis</taxon>
        <taxon>Candidatus Caccoplasma</taxon>
    </lineage>
</organism>
<dbReference type="PANTHER" id="PTHR12835">
    <property type="entry name" value="BIOTIN PROTEIN LIGASE"/>
    <property type="match status" value="1"/>
</dbReference>
<evidence type="ECO:0000256" key="1">
    <source>
        <dbReference type="ARBA" id="ARBA00022598"/>
    </source>
</evidence>
<dbReference type="AlphaFoldDB" id="A0A9D1GEU7"/>
<reference evidence="3" key="2">
    <citation type="journal article" date="2021" name="PeerJ">
        <title>Extensive microbial diversity within the chicken gut microbiome revealed by metagenomics and culture.</title>
        <authorList>
            <person name="Gilroy R."/>
            <person name="Ravi A."/>
            <person name="Getino M."/>
            <person name="Pursley I."/>
            <person name="Horton D.L."/>
            <person name="Alikhan N.F."/>
            <person name="Baker D."/>
            <person name="Gharbi K."/>
            <person name="Hall N."/>
            <person name="Watson M."/>
            <person name="Adriaenssens E.M."/>
            <person name="Foster-Nyarko E."/>
            <person name="Jarju S."/>
            <person name="Secka A."/>
            <person name="Antonio M."/>
            <person name="Oren A."/>
            <person name="Chaudhuri R.R."/>
            <person name="La Ragione R."/>
            <person name="Hildebrand F."/>
            <person name="Pallen M.J."/>
        </authorList>
    </citation>
    <scope>NUCLEOTIDE SEQUENCE</scope>
    <source>
        <strain evidence="3">21143</strain>
    </source>
</reference>
<dbReference type="PANTHER" id="PTHR12835:SF5">
    <property type="entry name" value="BIOTIN--PROTEIN LIGASE"/>
    <property type="match status" value="1"/>
</dbReference>
<evidence type="ECO:0000313" key="3">
    <source>
        <dbReference type="EMBL" id="HIT39693.1"/>
    </source>
</evidence>
<comment type="caution">
    <text evidence="3">The sequence shown here is derived from an EMBL/GenBank/DDBJ whole genome shotgun (WGS) entry which is preliminary data.</text>
</comment>
<dbReference type="NCBIfam" id="TIGR00121">
    <property type="entry name" value="birA_ligase"/>
    <property type="match status" value="1"/>
</dbReference>
<dbReference type="InterPro" id="IPR004143">
    <property type="entry name" value="BPL_LPL_catalytic"/>
</dbReference>